<accession>A0AAD1MHC7</accession>
<dbReference type="AlphaFoldDB" id="A0AAD1MHC7"/>
<evidence type="ECO:0000313" key="2">
    <source>
        <dbReference type="EMBL" id="BBX23398.1"/>
    </source>
</evidence>
<feature type="domain" description="PE-PPE" evidence="1">
    <location>
        <begin position="160"/>
        <end position="269"/>
    </location>
</feature>
<sequence>MRSYFCPPLVAAVVAAGLVAGVPVVGAQSRAFELTGNGTSLGDGVAFLMGGTGIPQPPQTYLDAVNDLFLSPHGFGGELVSLFTPENVSDTSRAVGLQLLENAVAERLNSGEVDAEHPIVVFGYSQSSSISVGLMQWLDEHDVSNDLVRFVLIGSPATSSIPTDLYHTDVYNYEYDPVAFKPTYFNPLADLNSALGFIYGHSVYLSATPDEIANAIELPVSDPDSLTTFHMLPSEILPLLAPLQLVPIFGLPLYELLEPVTRILVNLGYGSIDHGWPPGDVDVAAGSGLFPTDIDFGELLTALGKGVVDGLNNSIASLFDPDTYTIYSLQEHPSLAGLVNEGYLAGYLDSPHPSLEEAITGLFNFVTAFTDTTPYDMPEPVDLLG</sequence>
<dbReference type="Proteomes" id="UP000467636">
    <property type="component" value="Chromosome"/>
</dbReference>
<proteinExistence type="predicted"/>
<keyword evidence="3" id="KW-1185">Reference proteome</keyword>
<feature type="domain" description="PE-PPE" evidence="1">
    <location>
        <begin position="89"/>
        <end position="158"/>
    </location>
</feature>
<dbReference type="InterPro" id="IPR013228">
    <property type="entry name" value="PE-PPE_C"/>
</dbReference>
<evidence type="ECO:0000259" key="1">
    <source>
        <dbReference type="Pfam" id="PF08237"/>
    </source>
</evidence>
<gene>
    <name evidence="2" type="ORF">MTER_28090</name>
</gene>
<organism evidence="2 3">
    <name type="scientific">Mycolicibacter terrae</name>
    <dbReference type="NCBI Taxonomy" id="1788"/>
    <lineage>
        <taxon>Bacteria</taxon>
        <taxon>Bacillati</taxon>
        <taxon>Actinomycetota</taxon>
        <taxon>Actinomycetes</taxon>
        <taxon>Mycobacteriales</taxon>
        <taxon>Mycobacteriaceae</taxon>
        <taxon>Mycolicibacter</taxon>
    </lineage>
</organism>
<dbReference type="RefSeq" id="WP_234808567.1">
    <property type="nucleotide sequence ID" value="NZ_AP022564.1"/>
</dbReference>
<reference evidence="2 3" key="1">
    <citation type="journal article" date="2019" name="Emerg. Microbes Infect.">
        <title>Comprehensive subspecies identification of 175 nontuberculous mycobacteria species based on 7547 genomic profiles.</title>
        <authorList>
            <person name="Matsumoto Y."/>
            <person name="Kinjo T."/>
            <person name="Motooka D."/>
            <person name="Nabeya D."/>
            <person name="Jung N."/>
            <person name="Uechi K."/>
            <person name="Horii T."/>
            <person name="Iida T."/>
            <person name="Fujita J."/>
            <person name="Nakamura S."/>
        </authorList>
    </citation>
    <scope>NUCLEOTIDE SEQUENCE [LARGE SCALE GENOMIC DNA]</scope>
    <source>
        <strain evidence="2 3">JCM 12143</strain>
    </source>
</reference>
<dbReference type="Pfam" id="PF08237">
    <property type="entry name" value="PE-PPE"/>
    <property type="match status" value="2"/>
</dbReference>
<evidence type="ECO:0000313" key="3">
    <source>
        <dbReference type="Proteomes" id="UP000467636"/>
    </source>
</evidence>
<name>A0AAD1MHC7_9MYCO</name>
<protein>
    <recommendedName>
        <fullName evidence="1">PE-PPE domain-containing protein</fullName>
    </recommendedName>
</protein>
<dbReference type="EMBL" id="AP022564">
    <property type="protein sequence ID" value="BBX23398.1"/>
    <property type="molecule type" value="Genomic_DNA"/>
</dbReference>